<reference evidence="1 2" key="1">
    <citation type="submission" date="2021-06" db="EMBL/GenBank/DDBJ databases">
        <authorList>
            <person name="Palmer J.M."/>
        </authorList>
    </citation>
    <scope>NUCLEOTIDE SEQUENCE [LARGE SCALE GENOMIC DNA]</scope>
    <source>
        <strain evidence="1 2">MEX-2019</strain>
        <tissue evidence="1">Muscle</tissue>
    </source>
</reference>
<proteinExistence type="predicted"/>
<gene>
    <name evidence="1" type="ORF">CRENBAI_023321</name>
</gene>
<keyword evidence="2" id="KW-1185">Reference proteome</keyword>
<dbReference type="Proteomes" id="UP001311232">
    <property type="component" value="Unassembled WGS sequence"/>
</dbReference>
<evidence type="ECO:0000313" key="2">
    <source>
        <dbReference type="Proteomes" id="UP001311232"/>
    </source>
</evidence>
<accession>A0AAV9R5W3</accession>
<organism evidence="1 2">
    <name type="scientific">Crenichthys baileyi</name>
    <name type="common">White River springfish</name>
    <dbReference type="NCBI Taxonomy" id="28760"/>
    <lineage>
        <taxon>Eukaryota</taxon>
        <taxon>Metazoa</taxon>
        <taxon>Chordata</taxon>
        <taxon>Craniata</taxon>
        <taxon>Vertebrata</taxon>
        <taxon>Euteleostomi</taxon>
        <taxon>Actinopterygii</taxon>
        <taxon>Neopterygii</taxon>
        <taxon>Teleostei</taxon>
        <taxon>Neoteleostei</taxon>
        <taxon>Acanthomorphata</taxon>
        <taxon>Ovalentaria</taxon>
        <taxon>Atherinomorphae</taxon>
        <taxon>Cyprinodontiformes</taxon>
        <taxon>Goodeidae</taxon>
        <taxon>Crenichthys</taxon>
    </lineage>
</organism>
<comment type="caution">
    <text evidence="1">The sequence shown here is derived from an EMBL/GenBank/DDBJ whole genome shotgun (WGS) entry which is preliminary data.</text>
</comment>
<evidence type="ECO:0000313" key="1">
    <source>
        <dbReference type="EMBL" id="KAK5605176.1"/>
    </source>
</evidence>
<protein>
    <submittedName>
        <fullName evidence="1">Uncharacterized protein</fullName>
    </submittedName>
</protein>
<dbReference type="EMBL" id="JAHHUM010002312">
    <property type="protein sequence ID" value="KAK5605176.1"/>
    <property type="molecule type" value="Genomic_DNA"/>
</dbReference>
<name>A0AAV9R5W3_9TELE</name>
<dbReference type="AlphaFoldDB" id="A0AAV9R5W3"/>
<sequence length="75" mass="8219">MTMMTMNGKQQFSMHPALHEPKYPGLHSGSEGMRRVCLPAPQSSNALAFILIFMTCALRRGSLLSSALLAFGKCF</sequence>